<sequence>MGELYWIALSYHLPSDSSKSRVYLWRKLRELGAENLRPGIAVLPRTPENLRRMRQLLQKIREMDGEGTLAEMRFLEESAEQAMVEQFSAQARSGYDRVIRRGMELMQKKPDSRELGRLQRDLEQAQRQDYFHTGLTGELRGGLEQLLHAAGESVHEFADAFRELLDEKDN</sequence>
<comment type="caution">
    <text evidence="2">The sequence shown here is derived from an EMBL/GenBank/DDBJ whole genome shotgun (WGS) entry which is preliminary data.</text>
</comment>
<organism evidence="2 3">
    <name type="scientific">Hydrogenoanaerobacterium saccharovorans</name>
    <dbReference type="NCBI Taxonomy" id="474960"/>
    <lineage>
        <taxon>Bacteria</taxon>
        <taxon>Bacillati</taxon>
        <taxon>Bacillota</taxon>
        <taxon>Clostridia</taxon>
        <taxon>Eubacteriales</taxon>
        <taxon>Oscillospiraceae</taxon>
        <taxon>Hydrogenoanaerobacterium</taxon>
    </lineage>
</organism>
<keyword evidence="3" id="KW-1185">Reference proteome</keyword>
<accession>A0ABS2GQH8</accession>
<dbReference type="EMBL" id="JACSNR010000009">
    <property type="protein sequence ID" value="MBM6923861.1"/>
    <property type="molecule type" value="Genomic_DNA"/>
</dbReference>
<feature type="domain" description="ChrB N-terminal" evidence="1">
    <location>
        <begin position="21"/>
        <end position="98"/>
    </location>
</feature>
<evidence type="ECO:0000259" key="1">
    <source>
        <dbReference type="Pfam" id="PF20229"/>
    </source>
</evidence>
<dbReference type="RefSeq" id="WP_177504441.1">
    <property type="nucleotide sequence ID" value="NZ_JACSNR010000009.1"/>
</dbReference>
<gene>
    <name evidence="2" type="ORF">H9X81_09210</name>
</gene>
<reference evidence="2 3" key="1">
    <citation type="journal article" date="2021" name="Sci. Rep.">
        <title>The distribution of antibiotic resistance genes in chicken gut microbiota commensals.</title>
        <authorList>
            <person name="Juricova H."/>
            <person name="Matiasovicova J."/>
            <person name="Kubasova T."/>
            <person name="Cejkova D."/>
            <person name="Rychlik I."/>
        </authorList>
    </citation>
    <scope>NUCLEOTIDE SEQUENCE [LARGE SCALE GENOMIC DNA]</scope>
    <source>
        <strain evidence="2 3">An564</strain>
    </source>
</reference>
<evidence type="ECO:0000313" key="3">
    <source>
        <dbReference type="Proteomes" id="UP000724149"/>
    </source>
</evidence>
<dbReference type="Pfam" id="PF20229">
    <property type="entry name" value="ChrB_N"/>
    <property type="match status" value="1"/>
</dbReference>
<name>A0ABS2GQH8_9FIRM</name>
<evidence type="ECO:0000313" key="2">
    <source>
        <dbReference type="EMBL" id="MBM6923861.1"/>
    </source>
</evidence>
<dbReference type="InterPro" id="IPR046858">
    <property type="entry name" value="ChrB_N"/>
</dbReference>
<protein>
    <recommendedName>
        <fullName evidence="1">ChrB N-terminal domain-containing protein</fullName>
    </recommendedName>
</protein>
<dbReference type="Proteomes" id="UP000724149">
    <property type="component" value="Unassembled WGS sequence"/>
</dbReference>
<proteinExistence type="predicted"/>